<evidence type="ECO:0000313" key="2">
    <source>
        <dbReference type="Proteomes" id="UP000020492"/>
    </source>
</evidence>
<dbReference type="EMBL" id="JHAC01000013">
    <property type="protein sequence ID" value="EYB68901.1"/>
    <property type="molecule type" value="Genomic_DNA"/>
</dbReference>
<name>A0A016QSD0_9DEIO</name>
<evidence type="ECO:0000313" key="1">
    <source>
        <dbReference type="EMBL" id="EYB68901.1"/>
    </source>
</evidence>
<sequence>MVPLAYVEGVAAHVSLFNRDVQLYKDVVERPYRFQPQLLDHGTRVKVFNEGVCRGFLEAEEDSLPLPEAAVKVIRALQREGSLSRRLQMTITEQDGQQVAEITIGMPPILFRSRSYCDRLYEAVEGTSTEEFLITLKIVPQDMQRGPIPGVAP</sequence>
<organism evidence="1 2">
    <name type="scientific">Deinococcus phoenicis</name>
    <dbReference type="NCBI Taxonomy" id="1476583"/>
    <lineage>
        <taxon>Bacteria</taxon>
        <taxon>Thermotogati</taxon>
        <taxon>Deinococcota</taxon>
        <taxon>Deinococci</taxon>
        <taxon>Deinococcales</taxon>
        <taxon>Deinococcaceae</taxon>
        <taxon>Deinococcus</taxon>
    </lineage>
</organism>
<keyword evidence="2" id="KW-1185">Reference proteome</keyword>
<dbReference type="PATRIC" id="fig|1476583.3.peg.940"/>
<gene>
    <name evidence="1" type="ORF">DEIPH_ctg013orf0003</name>
</gene>
<dbReference type="Proteomes" id="UP000020492">
    <property type="component" value="Unassembled WGS sequence"/>
</dbReference>
<dbReference type="AlphaFoldDB" id="A0A016QSD0"/>
<reference evidence="1 2" key="1">
    <citation type="submission" date="2014-03" db="EMBL/GenBank/DDBJ databases">
        <title>Draft genome sequence of Deinococcus phoenicis 1P10ME.</title>
        <authorList>
            <person name="Stepanov V.G."/>
            <person name="Vaishampayan P."/>
            <person name="Venkateswaran K."/>
            <person name="Fox G.E."/>
        </authorList>
    </citation>
    <scope>NUCLEOTIDE SEQUENCE [LARGE SCALE GENOMIC DNA]</scope>
    <source>
        <strain evidence="1 2">1P10ME</strain>
    </source>
</reference>
<accession>A0A016QSD0</accession>
<protein>
    <submittedName>
        <fullName evidence="1">Uncharacterized protein</fullName>
    </submittedName>
</protein>
<proteinExistence type="predicted"/>
<comment type="caution">
    <text evidence="1">The sequence shown here is derived from an EMBL/GenBank/DDBJ whole genome shotgun (WGS) entry which is preliminary data.</text>
</comment>